<dbReference type="AlphaFoldDB" id="A0A1X2E1J3"/>
<evidence type="ECO:0000313" key="3">
    <source>
        <dbReference type="EMBL" id="ORW93799.1"/>
    </source>
</evidence>
<dbReference type="InterPro" id="IPR029058">
    <property type="entry name" value="AB_hydrolase_fold"/>
</dbReference>
<dbReference type="OrthoDB" id="4568361at2"/>
<evidence type="ECO:0000313" key="4">
    <source>
        <dbReference type="Proteomes" id="UP000193317"/>
    </source>
</evidence>
<feature type="domain" description="PE" evidence="1">
    <location>
        <begin position="4"/>
        <end position="93"/>
    </location>
</feature>
<dbReference type="RefSeq" id="WP_085672257.1">
    <property type="nucleotide sequence ID" value="NZ_JACKRU010000229.1"/>
</dbReference>
<reference evidence="3 4" key="1">
    <citation type="submission" date="2016-01" db="EMBL/GenBank/DDBJ databases">
        <title>The new phylogeny of the genus Mycobacterium.</title>
        <authorList>
            <person name="Tarcisio F."/>
            <person name="Conor M."/>
            <person name="Antonella G."/>
            <person name="Elisabetta G."/>
            <person name="Giulia F.S."/>
            <person name="Sara T."/>
            <person name="Anna F."/>
            <person name="Clotilde B."/>
            <person name="Roberto B."/>
            <person name="Veronica D.S."/>
            <person name="Fabio R."/>
            <person name="Monica P."/>
            <person name="Olivier J."/>
            <person name="Enrico T."/>
            <person name="Nicola S."/>
        </authorList>
    </citation>
    <scope>NUCLEOTIDE SEQUENCE [LARGE SCALE GENOMIC DNA]</scope>
    <source>
        <strain evidence="3 4">DSM 44166</strain>
    </source>
</reference>
<gene>
    <name evidence="3" type="ORF">AWC27_07840</name>
</gene>
<feature type="domain" description="PE-PPE" evidence="2">
    <location>
        <begin position="159"/>
        <end position="382"/>
    </location>
</feature>
<dbReference type="Pfam" id="PF08237">
    <property type="entry name" value="PE-PPE"/>
    <property type="match status" value="1"/>
</dbReference>
<dbReference type="Proteomes" id="UP000193317">
    <property type="component" value="Unassembled WGS sequence"/>
</dbReference>
<dbReference type="EMBL" id="LQPW01000145">
    <property type="protein sequence ID" value="ORW93799.1"/>
    <property type="molecule type" value="Genomic_DNA"/>
</dbReference>
<dbReference type="Gene3D" id="1.10.287.850">
    <property type="entry name" value="HP0062-like domain"/>
    <property type="match status" value="1"/>
</dbReference>
<dbReference type="Gene3D" id="3.40.50.1820">
    <property type="entry name" value="alpha/beta hydrolase"/>
    <property type="match status" value="1"/>
</dbReference>
<protein>
    <submittedName>
        <fullName evidence="3">PE family protein</fullName>
    </submittedName>
</protein>
<dbReference type="InterPro" id="IPR013228">
    <property type="entry name" value="PE-PPE_C"/>
</dbReference>
<dbReference type="Pfam" id="PF00934">
    <property type="entry name" value="PE"/>
    <property type="match status" value="1"/>
</dbReference>
<dbReference type="SUPFAM" id="SSF140459">
    <property type="entry name" value="PE/PPE dimer-like"/>
    <property type="match status" value="1"/>
</dbReference>
<evidence type="ECO:0000259" key="2">
    <source>
        <dbReference type="Pfam" id="PF08237"/>
    </source>
</evidence>
<dbReference type="InterPro" id="IPR038332">
    <property type="entry name" value="PPE_sf"/>
</dbReference>
<organism evidence="3 4">
    <name type="scientific">Mycobacterium szulgai</name>
    <dbReference type="NCBI Taxonomy" id="1787"/>
    <lineage>
        <taxon>Bacteria</taxon>
        <taxon>Bacillati</taxon>
        <taxon>Actinomycetota</taxon>
        <taxon>Actinomycetes</taxon>
        <taxon>Mycobacteriales</taxon>
        <taxon>Mycobacteriaceae</taxon>
        <taxon>Mycobacterium</taxon>
    </lineage>
</organism>
<name>A0A1X2E1J3_MYCSZ</name>
<dbReference type="InterPro" id="IPR000084">
    <property type="entry name" value="PE-PGRS_N"/>
</dbReference>
<comment type="caution">
    <text evidence="3">The sequence shown here is derived from an EMBL/GenBank/DDBJ whole genome shotgun (WGS) entry which is preliminary data.</text>
</comment>
<sequence>MAYVIAEPQLLWSAAAEIEGIGSAISAANAAATGPTSGLLAAAGDEVSAAIANLFGAYGRQYQAVVAQFEAFHTQFQQTLAAAGNAYVQTEAAISTGLQDLPGAPSASGAAPNAASIPPFSANLTSLFVGPTGVPIPSLGYVLSANKLFVRSLDLLSLHSLYTPEELYPLTGVKSLVLNRSLDEGLTILDNAIRDQLRIPGNTVTVFGYSQSAMIASLEMRHLASLGPSAPTADQLNFVLVGNEMNPNGGMLARFPGLNIASLGLTFLGATPSDTIYPTAIYTQEYDGFADFPRYPLNVISDLNALMGIPFVHTKYLDLTVEQVNNAIPLHTSRGYSGVTNYYVIHTDNLPLLAPLRALPVIGEPLADLIQPNLRVIVNLGYGDPNFGYSTSPADVPTPFGLFPDVRADTVLNALGAGTQQGIHDFTADLPTVFSKPIVFPPFEIPSIVPGPVPPPPPPLSLTPTHIANTIASIVSTNYAVLLPTADIGLSLLTTMPAYNADLFVGQLMQGNLINAIGYPIAADVGLLTIGATVEFLTLASAASDTIQDIQRLIP</sequence>
<keyword evidence="4" id="KW-1185">Reference proteome</keyword>
<accession>A0A1X2E1J3</accession>
<proteinExistence type="predicted"/>
<evidence type="ECO:0000259" key="1">
    <source>
        <dbReference type="Pfam" id="PF00934"/>
    </source>
</evidence>
<dbReference type="SUPFAM" id="SSF53474">
    <property type="entry name" value="alpha/beta-Hydrolases"/>
    <property type="match status" value="1"/>
</dbReference>